<feature type="non-terminal residue" evidence="1">
    <location>
        <position position="136"/>
    </location>
</feature>
<dbReference type="Proteomes" id="UP000236333">
    <property type="component" value="Unassembled WGS sequence"/>
</dbReference>
<accession>A0A2J7ZV78</accession>
<sequence length="136" mass="14877">MSKVGGRLQPCLRYFQRGRTRLLAARDCNVAWLDNTHLSLVDDPNAATRRPRPILGNPAATAAAAAAAGAGGGEAGEGESELRRRMLQLALERRALSARLQQERLQQQRQELGAPPAAKVVKLESVFWLQLDGTFY</sequence>
<keyword evidence="2" id="KW-1185">Reference proteome</keyword>
<organism evidence="1 2">
    <name type="scientific">Tetrabaena socialis</name>
    <dbReference type="NCBI Taxonomy" id="47790"/>
    <lineage>
        <taxon>Eukaryota</taxon>
        <taxon>Viridiplantae</taxon>
        <taxon>Chlorophyta</taxon>
        <taxon>core chlorophytes</taxon>
        <taxon>Chlorophyceae</taxon>
        <taxon>CS clade</taxon>
        <taxon>Chlamydomonadales</taxon>
        <taxon>Tetrabaenaceae</taxon>
        <taxon>Tetrabaena</taxon>
    </lineage>
</organism>
<protein>
    <submittedName>
        <fullName evidence="1">Uncharacterized protein</fullName>
    </submittedName>
</protein>
<evidence type="ECO:0000313" key="2">
    <source>
        <dbReference type="Proteomes" id="UP000236333"/>
    </source>
</evidence>
<proteinExistence type="predicted"/>
<evidence type="ECO:0000313" key="1">
    <source>
        <dbReference type="EMBL" id="PNH04138.1"/>
    </source>
</evidence>
<dbReference type="AlphaFoldDB" id="A0A2J7ZV78"/>
<gene>
    <name evidence="1" type="ORF">TSOC_009735</name>
</gene>
<name>A0A2J7ZV78_9CHLO</name>
<comment type="caution">
    <text evidence="1">The sequence shown here is derived from an EMBL/GenBank/DDBJ whole genome shotgun (WGS) entry which is preliminary data.</text>
</comment>
<reference evidence="1 2" key="1">
    <citation type="journal article" date="2017" name="Mol. Biol. Evol.">
        <title>The 4-celled Tetrabaena socialis nuclear genome reveals the essential components for genetic control of cell number at the origin of multicellularity in the volvocine lineage.</title>
        <authorList>
            <person name="Featherston J."/>
            <person name="Arakaki Y."/>
            <person name="Hanschen E.R."/>
            <person name="Ferris P.J."/>
            <person name="Michod R.E."/>
            <person name="Olson B.J.S.C."/>
            <person name="Nozaki H."/>
            <person name="Durand P.M."/>
        </authorList>
    </citation>
    <scope>NUCLEOTIDE SEQUENCE [LARGE SCALE GENOMIC DNA]</scope>
    <source>
        <strain evidence="1 2">NIES-571</strain>
    </source>
</reference>
<dbReference type="EMBL" id="PGGS01000420">
    <property type="protein sequence ID" value="PNH04138.1"/>
    <property type="molecule type" value="Genomic_DNA"/>
</dbReference>